<evidence type="ECO:0000256" key="9">
    <source>
        <dbReference type="ARBA" id="ARBA00023163"/>
    </source>
</evidence>
<keyword evidence="10" id="KW-0539">Nucleus</keyword>
<dbReference type="Gene3D" id="1.20.5.170">
    <property type="match status" value="1"/>
</dbReference>
<dbReference type="GO" id="GO:1990590">
    <property type="term" value="C:ATF1-ATF4 transcription factor complex"/>
    <property type="evidence" value="ECO:0007669"/>
    <property type="project" value="TreeGrafter"/>
</dbReference>
<keyword evidence="15" id="KW-1185">Reference proteome</keyword>
<dbReference type="Pfam" id="PF00170">
    <property type="entry name" value="bZIP_1"/>
    <property type="match status" value="1"/>
</dbReference>
<evidence type="ECO:0000256" key="11">
    <source>
        <dbReference type="ARBA" id="ARBA00032136"/>
    </source>
</evidence>
<dbReference type="SMART" id="SM00338">
    <property type="entry name" value="BRLZ"/>
    <property type="match status" value="1"/>
</dbReference>
<dbReference type="AlphaFoldDB" id="A0AAV7TD80"/>
<comment type="caution">
    <text evidence="14">The sequence shown here is derived from an EMBL/GenBank/DDBJ whole genome shotgun (WGS) entry which is preliminary data.</text>
</comment>
<dbReference type="PANTHER" id="PTHR13044">
    <property type="entry name" value="ACTIVATING TRANSCRIPTION FACTOR ATF 4/5"/>
    <property type="match status" value="1"/>
</dbReference>
<comment type="similarity">
    <text evidence="2">Belongs to the bZIP family.</text>
</comment>
<dbReference type="InterPro" id="IPR004827">
    <property type="entry name" value="bZIP"/>
</dbReference>
<feature type="domain" description="BZIP" evidence="13">
    <location>
        <begin position="351"/>
        <end position="414"/>
    </location>
</feature>
<dbReference type="PROSITE" id="PS50217">
    <property type="entry name" value="BZIP"/>
    <property type="match status" value="1"/>
</dbReference>
<evidence type="ECO:0000313" key="14">
    <source>
        <dbReference type="EMBL" id="KAJ1173828.1"/>
    </source>
</evidence>
<keyword evidence="7" id="KW-0238">DNA-binding</keyword>
<keyword evidence="6" id="KW-0090">Biological rhythms</keyword>
<evidence type="ECO:0000256" key="6">
    <source>
        <dbReference type="ARBA" id="ARBA00023108"/>
    </source>
</evidence>
<evidence type="ECO:0000256" key="3">
    <source>
        <dbReference type="ARBA" id="ARBA00018846"/>
    </source>
</evidence>
<evidence type="ECO:0000256" key="10">
    <source>
        <dbReference type="ARBA" id="ARBA00023242"/>
    </source>
</evidence>
<organism evidence="14 15">
    <name type="scientific">Pleurodeles waltl</name>
    <name type="common">Iberian ribbed newt</name>
    <dbReference type="NCBI Taxonomy" id="8319"/>
    <lineage>
        <taxon>Eukaryota</taxon>
        <taxon>Metazoa</taxon>
        <taxon>Chordata</taxon>
        <taxon>Craniata</taxon>
        <taxon>Vertebrata</taxon>
        <taxon>Euteleostomi</taxon>
        <taxon>Amphibia</taxon>
        <taxon>Batrachia</taxon>
        <taxon>Caudata</taxon>
        <taxon>Salamandroidea</taxon>
        <taxon>Salamandridae</taxon>
        <taxon>Pleurodelinae</taxon>
        <taxon>Pleurodeles</taxon>
    </lineage>
</organism>
<dbReference type="GO" id="GO:0000977">
    <property type="term" value="F:RNA polymerase II transcription regulatory region sequence-specific DNA binding"/>
    <property type="evidence" value="ECO:0007669"/>
    <property type="project" value="TreeGrafter"/>
</dbReference>
<evidence type="ECO:0000256" key="2">
    <source>
        <dbReference type="ARBA" id="ARBA00007163"/>
    </source>
</evidence>
<comment type="subcellular location">
    <subcellularLocation>
        <location evidence="1">Nucleus</location>
    </subcellularLocation>
</comment>
<dbReference type="GO" id="GO:1990589">
    <property type="term" value="C:ATF4-CREB1 transcription factor complex"/>
    <property type="evidence" value="ECO:0007669"/>
    <property type="project" value="TreeGrafter"/>
</dbReference>
<evidence type="ECO:0000256" key="7">
    <source>
        <dbReference type="ARBA" id="ARBA00023125"/>
    </source>
</evidence>
<dbReference type="Proteomes" id="UP001066276">
    <property type="component" value="Chromosome 4_1"/>
</dbReference>
<evidence type="ECO:0000256" key="8">
    <source>
        <dbReference type="ARBA" id="ARBA00023159"/>
    </source>
</evidence>
<dbReference type="GO" id="GO:0001228">
    <property type="term" value="F:DNA-binding transcription activator activity, RNA polymerase II-specific"/>
    <property type="evidence" value="ECO:0007669"/>
    <property type="project" value="TreeGrafter"/>
</dbReference>
<dbReference type="FunFam" id="1.20.5.170:FF:000021">
    <property type="entry name" value="Cyclic AMP-dependent transcription factor ATF-4"/>
    <property type="match status" value="1"/>
</dbReference>
<dbReference type="SUPFAM" id="SSF57959">
    <property type="entry name" value="Leucine zipper domain"/>
    <property type="match status" value="1"/>
</dbReference>
<reference evidence="14" key="1">
    <citation type="journal article" date="2022" name="bioRxiv">
        <title>Sequencing and chromosome-scale assembly of the giantPleurodeles waltlgenome.</title>
        <authorList>
            <person name="Brown T."/>
            <person name="Elewa A."/>
            <person name="Iarovenko S."/>
            <person name="Subramanian E."/>
            <person name="Araus A.J."/>
            <person name="Petzold A."/>
            <person name="Susuki M."/>
            <person name="Suzuki K.-i.T."/>
            <person name="Hayashi T."/>
            <person name="Toyoda A."/>
            <person name="Oliveira C."/>
            <person name="Osipova E."/>
            <person name="Leigh N.D."/>
            <person name="Simon A."/>
            <person name="Yun M.H."/>
        </authorList>
    </citation>
    <scope>NUCLEOTIDE SEQUENCE</scope>
    <source>
        <strain evidence="14">20211129_DDA</strain>
        <tissue evidence="14">Liver</tissue>
    </source>
</reference>
<evidence type="ECO:0000256" key="4">
    <source>
        <dbReference type="ARBA" id="ARBA00022491"/>
    </source>
</evidence>
<dbReference type="CDD" id="cd14692">
    <property type="entry name" value="bZIP_ATF4"/>
    <property type="match status" value="1"/>
</dbReference>
<proteinExistence type="inferred from homology"/>
<sequence>MAARPAAAASKAQAVGRHTGRAAMAFFKASRSSTAVPDHAIIAFQSSLAAEDTLGLLDDYLGADWPSPAPGFSILKSKDVLTDLLSKSLLHPTGRSEEDAFTGMDWMVEKMDLRVFEDFDSLLGAENMEATVFPGDLMAALEGSCDLLEVPHFPIVQGSLSVPEQSTCLAKSPLGADQVAPTAHFLFPINVLPEAMELPEDPFCSLIPTPKRENSPAHFPLCPSLDSQASSPDHAFSLELGSEVDIGELQKLEPSTKCEREEEISSDDSGICLSPELYLVSPKQSPSFSVEPPLSICMNPSYMELLQQSPASMEPGPGPELVISERPKPYTFPTDDKVLAKVKVAGGERKLDRKTKKMEQNKTAATRYRQKKRAEQEAISAECRELESKNDALQEKVDSLAKEIQYLKDLMEEVRTAKSKRAKSQSLE</sequence>
<accession>A0AAV7TD80</accession>
<dbReference type="PROSITE" id="PS00036">
    <property type="entry name" value="BZIP_BASIC"/>
    <property type="match status" value="1"/>
</dbReference>
<feature type="region of interest" description="Disordered" evidence="12">
    <location>
        <begin position="351"/>
        <end position="374"/>
    </location>
</feature>
<keyword evidence="4" id="KW-0678">Repressor</keyword>
<keyword evidence="5" id="KW-0805">Transcription regulation</keyword>
<evidence type="ECO:0000256" key="5">
    <source>
        <dbReference type="ARBA" id="ARBA00023015"/>
    </source>
</evidence>
<dbReference type="EMBL" id="JANPWB010000007">
    <property type="protein sequence ID" value="KAJ1173828.1"/>
    <property type="molecule type" value="Genomic_DNA"/>
</dbReference>
<evidence type="ECO:0000313" key="15">
    <source>
        <dbReference type="Proteomes" id="UP001066276"/>
    </source>
</evidence>
<dbReference type="GO" id="GO:0042981">
    <property type="term" value="P:regulation of apoptotic process"/>
    <property type="evidence" value="ECO:0007669"/>
    <property type="project" value="UniProtKB-ARBA"/>
</dbReference>
<protein>
    <recommendedName>
        <fullName evidence="3">Cyclic AMP-dependent transcription factor ATF-4</fullName>
    </recommendedName>
    <alternativeName>
        <fullName evidence="11">Activating transcription factor 4</fullName>
    </alternativeName>
</protein>
<dbReference type="PANTHER" id="PTHR13044:SF2">
    <property type="entry name" value="CYCLIC AMP-DEPENDENT TRANSCRIPTION FACTOR ATF-4"/>
    <property type="match status" value="1"/>
</dbReference>
<name>A0AAV7TD80_PLEWA</name>
<dbReference type="GO" id="GO:0048511">
    <property type="term" value="P:rhythmic process"/>
    <property type="evidence" value="ECO:0007669"/>
    <property type="project" value="UniProtKB-KW"/>
</dbReference>
<dbReference type="InterPro" id="IPR046347">
    <property type="entry name" value="bZIP_sf"/>
</dbReference>
<evidence type="ECO:0000256" key="12">
    <source>
        <dbReference type="SAM" id="MobiDB-lite"/>
    </source>
</evidence>
<keyword evidence="8" id="KW-0010">Activator</keyword>
<evidence type="ECO:0000256" key="1">
    <source>
        <dbReference type="ARBA" id="ARBA00004123"/>
    </source>
</evidence>
<gene>
    <name evidence="14" type="ORF">NDU88_005654</name>
</gene>
<keyword evidence="9" id="KW-0804">Transcription</keyword>
<evidence type="ECO:0000259" key="13">
    <source>
        <dbReference type="PROSITE" id="PS50217"/>
    </source>
</evidence>